<dbReference type="Proteomes" id="UP000249577">
    <property type="component" value="Unassembled WGS sequence"/>
</dbReference>
<comment type="caution">
    <text evidence="2">The sequence shown here is derived from an EMBL/GenBank/DDBJ whole genome shotgun (WGS) entry which is preliminary data.</text>
</comment>
<dbReference type="GO" id="GO:0004177">
    <property type="term" value="F:aminopeptidase activity"/>
    <property type="evidence" value="ECO:0007669"/>
    <property type="project" value="TreeGrafter"/>
</dbReference>
<protein>
    <submittedName>
        <fullName evidence="2">Peptidase T4</fullName>
    </submittedName>
</protein>
<evidence type="ECO:0000313" key="3">
    <source>
        <dbReference type="Proteomes" id="UP000249577"/>
    </source>
</evidence>
<dbReference type="Gene3D" id="3.60.70.12">
    <property type="entry name" value="L-amino peptidase D-ALA esterase/amidase"/>
    <property type="match status" value="1"/>
</dbReference>
<evidence type="ECO:0000313" key="2">
    <source>
        <dbReference type="EMBL" id="PZQ16226.1"/>
    </source>
</evidence>
<accession>A0A2W5KGK1</accession>
<dbReference type="PANTHER" id="PTHR36512:SF3">
    <property type="entry name" value="BLR5678 PROTEIN"/>
    <property type="match status" value="1"/>
</dbReference>
<dbReference type="EMBL" id="QFPN01000004">
    <property type="protein sequence ID" value="PZQ16226.1"/>
    <property type="molecule type" value="Genomic_DNA"/>
</dbReference>
<reference evidence="2 3" key="1">
    <citation type="submission" date="2017-08" db="EMBL/GenBank/DDBJ databases">
        <title>Infants hospitalized years apart are colonized by the same room-sourced microbial strains.</title>
        <authorList>
            <person name="Brooks B."/>
            <person name="Olm M.R."/>
            <person name="Firek B.A."/>
            <person name="Baker R."/>
            <person name="Thomas B.C."/>
            <person name="Morowitz M.J."/>
            <person name="Banfield J.F."/>
        </authorList>
    </citation>
    <scope>NUCLEOTIDE SEQUENCE [LARGE SCALE GENOMIC DNA]</scope>
    <source>
        <strain evidence="2">S2_005_003_R2_43</strain>
    </source>
</reference>
<dbReference type="SUPFAM" id="SSF56266">
    <property type="entry name" value="DmpA/ArgJ-like"/>
    <property type="match status" value="1"/>
</dbReference>
<dbReference type="AlphaFoldDB" id="A0A2W5KGK1"/>
<organism evidence="2 3">
    <name type="scientific">Ancylobacter novellus</name>
    <name type="common">Thiobacillus novellus</name>
    <dbReference type="NCBI Taxonomy" id="921"/>
    <lineage>
        <taxon>Bacteria</taxon>
        <taxon>Pseudomonadati</taxon>
        <taxon>Pseudomonadota</taxon>
        <taxon>Alphaproteobacteria</taxon>
        <taxon>Hyphomicrobiales</taxon>
        <taxon>Xanthobacteraceae</taxon>
        <taxon>Ancylobacter</taxon>
    </lineage>
</organism>
<dbReference type="InterPro" id="IPR016117">
    <property type="entry name" value="ArgJ-like_dom_sf"/>
</dbReference>
<proteinExistence type="inferred from homology"/>
<dbReference type="PANTHER" id="PTHR36512">
    <property type="entry name" value="D-AMINOPEPTIDASE"/>
    <property type="match status" value="1"/>
</dbReference>
<dbReference type="InterPro" id="IPR005321">
    <property type="entry name" value="Peptidase_S58_DmpA"/>
</dbReference>
<evidence type="ECO:0000256" key="1">
    <source>
        <dbReference type="ARBA" id="ARBA00007068"/>
    </source>
</evidence>
<dbReference type="Pfam" id="PF03576">
    <property type="entry name" value="Peptidase_S58"/>
    <property type="match status" value="1"/>
</dbReference>
<sequence length="341" mass="34150">MRDDLRPGPRNSLADVHGVLVGQAGDPGLASGVTAIVFEEPAVASVDVRGGGPGTRETDLLAPERTVERIDAVCLSGGSAFGLDAAAGVVAALGERGRGFQVGAVRVPIVPGAILFDLLNGGNKDWGRYPPYRELGYEAAAKASRDVALGSVGAGLGALTGPLKGGLGTASSVVGATGITVGAIVAVNALGSATVGDGPHFWAAPFEMDGEFGGLGSAAEAGPAAWFPVCIPLAGANTTIALVATDAALTKAEAKMFAVMAQDGLSRALVPCHTPLDGDTVFAAATGLHPLEGDRVMALSQLGHVASMTLARAVARGVYEATALPFSGAQASWRDSFATIR</sequence>
<dbReference type="CDD" id="cd02252">
    <property type="entry name" value="nylC_like"/>
    <property type="match status" value="1"/>
</dbReference>
<comment type="similarity">
    <text evidence="1">Belongs to the peptidase S58 family.</text>
</comment>
<gene>
    <name evidence="2" type="ORF">DI565_08300</name>
</gene>
<name>A0A2W5KGK1_ANCNO</name>